<comment type="similarity">
    <text evidence="1 6">Belongs to the peptidase S10 family.</text>
</comment>
<reference evidence="8" key="1">
    <citation type="submission" date="2015-01" db="EMBL/GenBank/DDBJ databases">
        <title>The Genome Sequence of Cryptococcus gattii CA1280.</title>
        <authorList>
            <consortium name="The Broad Institute Genomics Platform"/>
            <person name="Cuomo C."/>
            <person name="Litvintseva A."/>
            <person name="Chen Y."/>
            <person name="Heitman J."/>
            <person name="Sun S."/>
            <person name="Springer D."/>
            <person name="Dromer F."/>
            <person name="Young S."/>
            <person name="Zeng Q."/>
            <person name="Gargeya S."/>
            <person name="Abouelleil A."/>
            <person name="Alvarado L."/>
            <person name="Chapman S.B."/>
            <person name="Gainer-Dewar J."/>
            <person name="Goldberg J."/>
            <person name="Griggs A."/>
            <person name="Gujja S."/>
            <person name="Hansen M."/>
            <person name="Howarth C."/>
            <person name="Imamovic A."/>
            <person name="Larimer J."/>
            <person name="Murphy C."/>
            <person name="Naylor J."/>
            <person name="Pearson M."/>
            <person name="Priest M."/>
            <person name="Roberts A."/>
            <person name="Saif S."/>
            <person name="Shea T."/>
            <person name="Sykes S."/>
            <person name="Wortman J."/>
            <person name="Nusbaum C."/>
            <person name="Birren B."/>
        </authorList>
    </citation>
    <scope>NUCLEOTIDE SEQUENCE [LARGE SCALE GENOMIC DNA]</scope>
    <source>
        <strain evidence="8">CA1280</strain>
    </source>
</reference>
<dbReference type="HOGENOM" id="CLU_008523_10_4_1"/>
<evidence type="ECO:0000256" key="3">
    <source>
        <dbReference type="ARBA" id="ARBA00022670"/>
    </source>
</evidence>
<gene>
    <name evidence="8" type="ORF">I312_05023</name>
</gene>
<evidence type="ECO:0000313" key="8">
    <source>
        <dbReference type="EMBL" id="KIR45668.1"/>
    </source>
</evidence>
<dbReference type="Pfam" id="PF00450">
    <property type="entry name" value="Peptidase_S10"/>
    <property type="match status" value="1"/>
</dbReference>
<dbReference type="SUPFAM" id="SSF53474">
    <property type="entry name" value="alpha/beta-Hydrolases"/>
    <property type="match status" value="1"/>
</dbReference>
<evidence type="ECO:0000256" key="1">
    <source>
        <dbReference type="ARBA" id="ARBA00009431"/>
    </source>
</evidence>
<dbReference type="OrthoDB" id="443318at2759"/>
<evidence type="ECO:0000256" key="4">
    <source>
        <dbReference type="ARBA" id="ARBA00022801"/>
    </source>
</evidence>
<dbReference type="PROSITE" id="PS00131">
    <property type="entry name" value="CARBOXYPEPT_SER_SER"/>
    <property type="match status" value="1"/>
</dbReference>
<dbReference type="GO" id="GO:0004185">
    <property type="term" value="F:serine-type carboxypeptidase activity"/>
    <property type="evidence" value="ECO:0007669"/>
    <property type="project" value="UniProtKB-UniRule"/>
</dbReference>
<dbReference type="MEROPS" id="S10.001"/>
<keyword evidence="4 6" id="KW-0378">Hydrolase</keyword>
<dbReference type="GO" id="GO:0000324">
    <property type="term" value="C:fungal-type vacuole"/>
    <property type="evidence" value="ECO:0007669"/>
    <property type="project" value="TreeGrafter"/>
</dbReference>
<keyword evidence="2 6" id="KW-0121">Carboxypeptidase</keyword>
<keyword evidence="5" id="KW-0325">Glycoprotein</keyword>
<dbReference type="AlphaFoldDB" id="A0A0D0UBP9"/>
<dbReference type="EMBL" id="KN847987">
    <property type="protein sequence ID" value="KIR45668.1"/>
    <property type="molecule type" value="Genomic_DNA"/>
</dbReference>
<protein>
    <recommendedName>
        <fullName evidence="6">Carboxypeptidase</fullName>
        <ecNumber evidence="6">3.4.16.-</ecNumber>
    </recommendedName>
</protein>
<dbReference type="InterPro" id="IPR001563">
    <property type="entry name" value="Peptidase_S10"/>
</dbReference>
<dbReference type="InterPro" id="IPR029058">
    <property type="entry name" value="AB_hydrolase_fold"/>
</dbReference>
<dbReference type="GO" id="GO:0006508">
    <property type="term" value="P:proteolysis"/>
    <property type="evidence" value="ECO:0007669"/>
    <property type="project" value="UniProtKB-KW"/>
</dbReference>
<evidence type="ECO:0000256" key="5">
    <source>
        <dbReference type="ARBA" id="ARBA00023180"/>
    </source>
</evidence>
<dbReference type="Gene3D" id="3.40.50.1820">
    <property type="entry name" value="alpha/beta hydrolase"/>
    <property type="match status" value="1"/>
</dbReference>
<dbReference type="Gene3D" id="1.10.287.410">
    <property type="match status" value="1"/>
</dbReference>
<evidence type="ECO:0000256" key="6">
    <source>
        <dbReference type="RuleBase" id="RU361156"/>
    </source>
</evidence>
<keyword evidence="3 6" id="KW-0645">Protease</keyword>
<evidence type="ECO:0000256" key="2">
    <source>
        <dbReference type="ARBA" id="ARBA00022645"/>
    </source>
</evidence>
<name>A0A0D0UBP9_CRYGA</name>
<proteinExistence type="inferred from homology"/>
<keyword evidence="7" id="KW-0732">Signal</keyword>
<feature type="chain" id="PRO_5012700794" description="Carboxypeptidase" evidence="7">
    <location>
        <begin position="16"/>
        <end position="541"/>
    </location>
</feature>
<dbReference type="PRINTS" id="PR00724">
    <property type="entry name" value="CRBOXYPTASEC"/>
</dbReference>
<dbReference type="EC" id="3.4.16.-" evidence="6"/>
<dbReference type="PANTHER" id="PTHR11802">
    <property type="entry name" value="SERINE PROTEASE FAMILY S10 SERINE CARBOXYPEPTIDASE"/>
    <property type="match status" value="1"/>
</dbReference>
<dbReference type="PANTHER" id="PTHR11802:SF452">
    <property type="entry name" value="CARBOXYPEPTIDASE"/>
    <property type="match status" value="1"/>
</dbReference>
<accession>A0A0D0UBP9</accession>
<sequence>MRLSTLALVATPALALPNYLRLSNGPSELASNLATHAISSTQAWLQDAVSNTRNSVQKGWKGIQDGLDQELKVENIDKDGIEYLALSHPAFPLHRLRVVKPELCDSSVKQLSGYLDISETRHLFFWFQESRQNPDVDPLVLWLNGGPGCSSTTGLLFELGGCNIRDKGENTTFNEYSWNSIANVLYLDQPIGVGYSYADEGEVNNSPAAAEDVYAFLVLFISKFREYNELDFHIAGESYAGTYIPNIASVVHKNNIALDLVPTPSIPKINLKSVMIGNGLTDPYAQFGSVPDWACNSTFAPYDDPSPECDSLRTRASRCQGLISGCYKTNSRFTCVPAALYCWSMFNELQDLGLNMYDVRKTCDKSPEKDGPLCYREMGWMETYLNKPDVKKELGAPESVTFQSCNMQINQNFLLHGDGMHYAGGLLPDLVEDDIRVLVYAGQADMLVNYIGCASVLDNLQTGYLASYLAAPVVNFTSPDGEVFGYTKSASKDGKGSGNVAFVAFHDAGHMVPHDDPEAALRMAGRWLKNEPLAVAKDEWW</sequence>
<evidence type="ECO:0000256" key="7">
    <source>
        <dbReference type="SAM" id="SignalP"/>
    </source>
</evidence>
<feature type="signal peptide" evidence="7">
    <location>
        <begin position="1"/>
        <end position="15"/>
    </location>
</feature>
<organism evidence="8">
    <name type="scientific">Cryptococcus bacillisporus CA1280</name>
    <dbReference type="NCBI Taxonomy" id="1296109"/>
    <lineage>
        <taxon>Eukaryota</taxon>
        <taxon>Fungi</taxon>
        <taxon>Dikarya</taxon>
        <taxon>Basidiomycota</taxon>
        <taxon>Agaricomycotina</taxon>
        <taxon>Tremellomycetes</taxon>
        <taxon>Tremellales</taxon>
        <taxon>Cryptococcaceae</taxon>
        <taxon>Cryptococcus</taxon>
        <taxon>Cryptococcus gattii species complex</taxon>
    </lineage>
</organism>
<dbReference type="InterPro" id="IPR018202">
    <property type="entry name" value="Ser_caboxypep_ser_AS"/>
</dbReference>